<dbReference type="EMBL" id="KF901041">
    <property type="protein sequence ID" value="AIF15929.1"/>
    <property type="molecule type" value="Genomic_DNA"/>
</dbReference>
<accession>A0A075HJ32</accession>
<sequence>MIVHRAVLDDITGIPDILDWLSDGDIVILEMSRLLTAETELKMAVDKIQSFVEADMAGEVIRLGQSRLLLLPSTFDISEGESFAY</sequence>
<dbReference type="InterPro" id="IPR007561">
    <property type="entry name" value="Cell_div_SepF/SepF-rel"/>
</dbReference>
<organism evidence="1">
    <name type="scientific">uncultured marine group II/III euryarchaeote KM3_72_A06</name>
    <dbReference type="NCBI Taxonomy" id="1456496"/>
    <lineage>
        <taxon>Archaea</taxon>
        <taxon>Methanobacteriati</taxon>
        <taxon>Methanobacteriota</taxon>
        <taxon>environmental samples</taxon>
    </lineage>
</organism>
<evidence type="ECO:0008006" key="2">
    <source>
        <dbReference type="Google" id="ProtNLM"/>
    </source>
</evidence>
<dbReference type="Gene3D" id="3.30.110.150">
    <property type="entry name" value="SepF-like protein"/>
    <property type="match status" value="1"/>
</dbReference>
<dbReference type="AlphaFoldDB" id="A0A075HJ32"/>
<protein>
    <recommendedName>
        <fullName evidence="2">Cell division protein SepF</fullName>
    </recommendedName>
</protein>
<proteinExistence type="predicted"/>
<dbReference type="InterPro" id="IPR038594">
    <property type="entry name" value="SepF-like_sf"/>
</dbReference>
<name>A0A075HJ32_9EURY</name>
<dbReference type="Pfam" id="PF04472">
    <property type="entry name" value="SepF"/>
    <property type="match status" value="1"/>
</dbReference>
<evidence type="ECO:0000313" key="1">
    <source>
        <dbReference type="EMBL" id="AIF15929.1"/>
    </source>
</evidence>
<reference evidence="1" key="1">
    <citation type="journal article" date="2014" name="Genome Biol. Evol.">
        <title>Pangenome evidence for extensive interdomain horizontal transfer affecting lineage core and shell genes in uncultured planktonic thaumarchaeota and euryarchaeota.</title>
        <authorList>
            <person name="Deschamps P."/>
            <person name="Zivanovic Y."/>
            <person name="Moreira D."/>
            <person name="Rodriguez-Valera F."/>
            <person name="Lopez-Garcia P."/>
        </authorList>
    </citation>
    <scope>NUCLEOTIDE SEQUENCE</scope>
</reference>